<feature type="transmembrane region" description="Helical" evidence="1">
    <location>
        <begin position="115"/>
        <end position="137"/>
    </location>
</feature>
<keyword evidence="1" id="KW-0812">Transmembrane</keyword>
<dbReference type="EMBL" id="CP162511">
    <property type="protein sequence ID" value="XDI06895.1"/>
    <property type="molecule type" value="Genomic_DNA"/>
</dbReference>
<dbReference type="RefSeq" id="WP_368499274.1">
    <property type="nucleotide sequence ID" value="NZ_CP162511.1"/>
</dbReference>
<organism evidence="2">
    <name type="scientific">Herbiconiux sp. A18JL235</name>
    <dbReference type="NCBI Taxonomy" id="3152363"/>
    <lineage>
        <taxon>Bacteria</taxon>
        <taxon>Bacillati</taxon>
        <taxon>Actinomycetota</taxon>
        <taxon>Actinomycetes</taxon>
        <taxon>Micrococcales</taxon>
        <taxon>Microbacteriaceae</taxon>
        <taxon>Herbiconiux</taxon>
    </lineage>
</organism>
<gene>
    <name evidence="2" type="ORF">ABFY20_07265</name>
</gene>
<proteinExistence type="predicted"/>
<accession>A0AB39BK54</accession>
<sequence length="144" mass="14924">MTENAYSSDVVDRDRTARTARTEPRTAGVVAFVMSLVVLVGTTLAVTLLCVAAADFIREAATGAVDVSRPTTSQLDTAAELRGELATFLTLGTGFGLWALVQGIVAAVRRRGRAWGVAAIAISAAAPVVCLVLYVALTIGLTTT</sequence>
<evidence type="ECO:0000313" key="2">
    <source>
        <dbReference type="EMBL" id="XDI06895.1"/>
    </source>
</evidence>
<protein>
    <recommendedName>
        <fullName evidence="3">Integral membrane protein</fullName>
    </recommendedName>
</protein>
<name>A0AB39BK54_9MICO</name>
<keyword evidence="1" id="KW-0472">Membrane</keyword>
<reference evidence="2" key="1">
    <citation type="submission" date="2024-05" db="EMBL/GenBank/DDBJ databases">
        <title>Herbiconiux sp. A18JL235.</title>
        <authorList>
            <person name="Zhang G."/>
        </authorList>
    </citation>
    <scope>NUCLEOTIDE SEQUENCE</scope>
    <source>
        <strain evidence="2">A18JL235</strain>
    </source>
</reference>
<dbReference type="AlphaFoldDB" id="A0AB39BK54"/>
<feature type="transmembrane region" description="Helical" evidence="1">
    <location>
        <begin position="28"/>
        <end position="54"/>
    </location>
</feature>
<evidence type="ECO:0008006" key="3">
    <source>
        <dbReference type="Google" id="ProtNLM"/>
    </source>
</evidence>
<keyword evidence="1" id="KW-1133">Transmembrane helix</keyword>
<feature type="transmembrane region" description="Helical" evidence="1">
    <location>
        <begin position="85"/>
        <end position="108"/>
    </location>
</feature>
<evidence type="ECO:0000256" key="1">
    <source>
        <dbReference type="SAM" id="Phobius"/>
    </source>
</evidence>